<dbReference type="EMBL" id="CADCTQ010000514">
    <property type="protein sequence ID" value="CAA9311092.1"/>
    <property type="molecule type" value="Genomic_DNA"/>
</dbReference>
<evidence type="ECO:0000256" key="1">
    <source>
        <dbReference type="SAM" id="MobiDB-lite"/>
    </source>
</evidence>
<gene>
    <name evidence="2" type="ORF">AVDCRST_MAG56-6224</name>
</gene>
<organism evidence="2">
    <name type="scientific">uncultured Cytophagales bacterium</name>
    <dbReference type="NCBI Taxonomy" id="158755"/>
    <lineage>
        <taxon>Bacteria</taxon>
        <taxon>Pseudomonadati</taxon>
        <taxon>Bacteroidota</taxon>
        <taxon>Sphingobacteriia</taxon>
        <taxon>Sphingobacteriales</taxon>
        <taxon>environmental samples</taxon>
    </lineage>
</organism>
<accession>A0A6J4KQ81</accession>
<feature type="region of interest" description="Disordered" evidence="1">
    <location>
        <begin position="1"/>
        <end position="58"/>
    </location>
</feature>
<dbReference type="AlphaFoldDB" id="A0A6J4KQ81"/>
<sequence length="58" mass="5735">GRTGLDPQRPGGPAGRQGNGIADTQPQAGINGGNDAQAQRAPAHSGRDSAATRHGHGL</sequence>
<feature type="non-terminal residue" evidence="2">
    <location>
        <position position="58"/>
    </location>
</feature>
<protein>
    <submittedName>
        <fullName evidence="2">Uncharacterized protein</fullName>
    </submittedName>
</protein>
<name>A0A6J4KQ81_9SPHI</name>
<feature type="non-terminal residue" evidence="2">
    <location>
        <position position="1"/>
    </location>
</feature>
<evidence type="ECO:0000313" key="2">
    <source>
        <dbReference type="EMBL" id="CAA9311092.1"/>
    </source>
</evidence>
<proteinExistence type="predicted"/>
<reference evidence="2" key="1">
    <citation type="submission" date="2020-02" db="EMBL/GenBank/DDBJ databases">
        <authorList>
            <person name="Meier V. D."/>
        </authorList>
    </citation>
    <scope>NUCLEOTIDE SEQUENCE</scope>
    <source>
        <strain evidence="2">AVDCRST_MAG56</strain>
    </source>
</reference>